<protein>
    <submittedName>
        <fullName evidence="1">Uncharacterized protein</fullName>
    </submittedName>
</protein>
<organism evidence="1 2">
    <name type="scientific">Acacia crassicarpa</name>
    <name type="common">northern wattle</name>
    <dbReference type="NCBI Taxonomy" id="499986"/>
    <lineage>
        <taxon>Eukaryota</taxon>
        <taxon>Viridiplantae</taxon>
        <taxon>Streptophyta</taxon>
        <taxon>Embryophyta</taxon>
        <taxon>Tracheophyta</taxon>
        <taxon>Spermatophyta</taxon>
        <taxon>Magnoliopsida</taxon>
        <taxon>eudicotyledons</taxon>
        <taxon>Gunneridae</taxon>
        <taxon>Pentapetalae</taxon>
        <taxon>rosids</taxon>
        <taxon>fabids</taxon>
        <taxon>Fabales</taxon>
        <taxon>Fabaceae</taxon>
        <taxon>Caesalpinioideae</taxon>
        <taxon>mimosoid clade</taxon>
        <taxon>Acacieae</taxon>
        <taxon>Acacia</taxon>
    </lineage>
</organism>
<name>A0AAE1MMP2_9FABA</name>
<dbReference type="AlphaFoldDB" id="A0AAE1MMP2"/>
<gene>
    <name evidence="1" type="ORF">QN277_024039</name>
</gene>
<sequence length="36" mass="4207">MRAQISPPGYPIWEAVRRNSADIEDLMIVMYASRLR</sequence>
<reference evidence="1" key="1">
    <citation type="submission" date="2023-10" db="EMBL/GenBank/DDBJ databases">
        <title>Chromosome-level genome of the transformable northern wattle, Acacia crassicarpa.</title>
        <authorList>
            <person name="Massaro I."/>
            <person name="Sinha N.R."/>
            <person name="Poethig S."/>
            <person name="Leichty A.R."/>
        </authorList>
    </citation>
    <scope>NUCLEOTIDE SEQUENCE</scope>
    <source>
        <strain evidence="1">Acra3RX</strain>
        <tissue evidence="1">Leaf</tissue>
    </source>
</reference>
<dbReference type="EMBL" id="JAWXYG010000007">
    <property type="protein sequence ID" value="KAK4267233.1"/>
    <property type="molecule type" value="Genomic_DNA"/>
</dbReference>
<comment type="caution">
    <text evidence="1">The sequence shown here is derived from an EMBL/GenBank/DDBJ whole genome shotgun (WGS) entry which is preliminary data.</text>
</comment>
<dbReference type="Proteomes" id="UP001293593">
    <property type="component" value="Unassembled WGS sequence"/>
</dbReference>
<proteinExistence type="predicted"/>
<accession>A0AAE1MMP2</accession>
<keyword evidence="2" id="KW-1185">Reference proteome</keyword>
<evidence type="ECO:0000313" key="2">
    <source>
        <dbReference type="Proteomes" id="UP001293593"/>
    </source>
</evidence>
<evidence type="ECO:0000313" key="1">
    <source>
        <dbReference type="EMBL" id="KAK4267233.1"/>
    </source>
</evidence>